<evidence type="ECO:0000313" key="2">
    <source>
        <dbReference type="Proteomes" id="UP000675554"/>
    </source>
</evidence>
<evidence type="ECO:0000313" key="1">
    <source>
        <dbReference type="EMBL" id="MBR7676035.1"/>
    </source>
</evidence>
<dbReference type="Proteomes" id="UP000675554">
    <property type="component" value="Unassembled WGS sequence"/>
</dbReference>
<reference evidence="1" key="1">
    <citation type="submission" date="2021-04" db="EMBL/GenBank/DDBJ databases">
        <title>Sequencing of actinobacteria type strains.</title>
        <authorList>
            <person name="Nguyen G.-S."/>
            <person name="Wentzel A."/>
        </authorList>
    </citation>
    <scope>NUCLEOTIDE SEQUENCE</scope>
    <source>
        <strain evidence="1">DSM 42095</strain>
    </source>
</reference>
<sequence length="761" mass="83310">MPVDYETIVDTDLSFLKEASRSWQDMSDKFDDLHASYRDDVKGVAEARWKGISATLYSIEAQKTLEEYEGARKEAKAVSSLLDEAHTVLKDMRQRVLDEAKAAREAGMHVSATGKCAMDLDKVEEKYGKEKADEYREDKAAREKLETEWTDSIAAKVKDVRDADRNFMEALKSDPSDGGKGTEDGFNGALKGDAGAANADRAEKLYDKLADGEKLSAHEMSELRFLTKQNEDDPEYSRTLLDSMGPDGVIKAANSLDNLAYYDDKDHRKQYLGLEKSLANSLATATKVDSDGKPGTADAFSERWRKRLRADGVKEYDLTLAEKTGHDSDQKVRGYQSLVSLMEQSDEKFGRTFLHGVADDIRDAEEDDKDIWDLEGDFSGEKDKKTGLFDHTGTGRFANDPLDGILGVMSKDPDTATSYFDPATADGEDRLTYLQKDRDWDLVDKTHSQVSPGGMVQIVPGQDAEDKDARSGFGAALEAAMTGHAAGDKAPDSVPDHSEAQRRVFEQVVNSWGGTGKDSPGEMPDNIRQNMGNAVAYYQEDVHDLLSGRGDTYQEAGKDITAPTLTRFMRDVGDDGGAFRTMHDSQINYIAHRINGLDHDDFTVPPGGGRDKAEGVMQDSGQVMGTMDRLRADVLASDRDDAINQNNWAKTYQYHLIGAPLTPVPVVGDGLQRLVDVGAGLYAEKLNNDVTDQTKAELISSYEEKGQPRLTRMVEKQAEAVGVTNGEMHDSGTRGARLLQSSGQSYAAGLGAAEGATGSTV</sequence>
<proteinExistence type="predicted"/>
<dbReference type="EMBL" id="JAGSMN010000573">
    <property type="protein sequence ID" value="MBR7676035.1"/>
    <property type="molecule type" value="Genomic_DNA"/>
</dbReference>
<name>A0A8T4IWE8_9ACTN</name>
<protein>
    <submittedName>
        <fullName evidence="1">Uncharacterized protein</fullName>
    </submittedName>
</protein>
<comment type="caution">
    <text evidence="1">The sequence shown here is derived from an EMBL/GenBank/DDBJ whole genome shotgun (WGS) entry which is preliminary data.</text>
</comment>
<dbReference type="AlphaFoldDB" id="A0A8T4IWE8"/>
<keyword evidence="2" id="KW-1185">Reference proteome</keyword>
<gene>
    <name evidence="1" type="ORF">KDA82_24095</name>
</gene>
<organism evidence="1 2">
    <name type="scientific">Streptomyces daliensis</name>
    <dbReference type="NCBI Taxonomy" id="299421"/>
    <lineage>
        <taxon>Bacteria</taxon>
        <taxon>Bacillati</taxon>
        <taxon>Actinomycetota</taxon>
        <taxon>Actinomycetes</taxon>
        <taxon>Kitasatosporales</taxon>
        <taxon>Streptomycetaceae</taxon>
        <taxon>Streptomyces</taxon>
    </lineage>
</organism>
<accession>A0A8T4IWE8</accession>